<proteinExistence type="inferred from homology"/>
<reference evidence="8" key="1">
    <citation type="journal article" date="2017" name="Genome Announc.">
        <title>Genome sequences of Cyberlindnera fabianii 65, Pichia kudriavzevii 129, and Saccharomyces cerevisiae 131 isolated from fermented masau fruits in Zimbabwe.</title>
        <authorList>
            <person name="van Rijswijck I.M.H."/>
            <person name="Derks M.F.L."/>
            <person name="Abee T."/>
            <person name="de Ridder D."/>
            <person name="Smid E.J."/>
        </authorList>
    </citation>
    <scope>NUCLEOTIDE SEQUENCE [LARGE SCALE GENOMIC DNA]</scope>
    <source>
        <strain evidence="8">129</strain>
    </source>
</reference>
<feature type="region of interest" description="Disordered" evidence="5">
    <location>
        <begin position="33"/>
        <end position="70"/>
    </location>
</feature>
<evidence type="ECO:0000256" key="5">
    <source>
        <dbReference type="SAM" id="MobiDB-lite"/>
    </source>
</evidence>
<dbReference type="GO" id="GO:0033617">
    <property type="term" value="P:mitochondrial respiratory chain complex IV assembly"/>
    <property type="evidence" value="ECO:0007669"/>
    <property type="project" value="TreeGrafter"/>
</dbReference>
<dbReference type="GO" id="GO:0005739">
    <property type="term" value="C:mitochondrion"/>
    <property type="evidence" value="ECO:0007669"/>
    <property type="project" value="UniProtKB-SubCell"/>
</dbReference>
<name>A0A1V2LHI0_PICKU</name>
<dbReference type="Proteomes" id="UP000189274">
    <property type="component" value="Unassembled WGS sequence"/>
</dbReference>
<evidence type="ECO:0008006" key="9">
    <source>
        <dbReference type="Google" id="ProtNLM"/>
    </source>
</evidence>
<dbReference type="VEuPathDB" id="FungiDB:C5L36_0E05250"/>
<evidence type="ECO:0000256" key="4">
    <source>
        <dbReference type="ARBA" id="ARBA00023128"/>
    </source>
</evidence>
<feature type="transmembrane region" description="Helical" evidence="6">
    <location>
        <begin position="7"/>
        <end position="27"/>
    </location>
</feature>
<evidence type="ECO:0000256" key="1">
    <source>
        <dbReference type="ARBA" id="ARBA00004173"/>
    </source>
</evidence>
<feature type="compositionally biased region" description="Polar residues" evidence="5">
    <location>
        <begin position="34"/>
        <end position="50"/>
    </location>
</feature>
<evidence type="ECO:0000256" key="2">
    <source>
        <dbReference type="ARBA" id="ARBA00008197"/>
    </source>
</evidence>
<feature type="region of interest" description="Disordered" evidence="5">
    <location>
        <begin position="84"/>
        <end position="103"/>
    </location>
</feature>
<keyword evidence="6" id="KW-0812">Transmembrane</keyword>
<dbReference type="Pfam" id="PF15786">
    <property type="entry name" value="PET117"/>
    <property type="match status" value="1"/>
</dbReference>
<gene>
    <name evidence="7" type="ORF">BOH78_4291</name>
</gene>
<organism evidence="7 8">
    <name type="scientific">Pichia kudriavzevii</name>
    <name type="common">Yeast</name>
    <name type="synonym">Issatchenkia orientalis</name>
    <dbReference type="NCBI Taxonomy" id="4909"/>
    <lineage>
        <taxon>Eukaryota</taxon>
        <taxon>Fungi</taxon>
        <taxon>Dikarya</taxon>
        <taxon>Ascomycota</taxon>
        <taxon>Saccharomycotina</taxon>
        <taxon>Pichiomycetes</taxon>
        <taxon>Pichiales</taxon>
        <taxon>Pichiaceae</taxon>
        <taxon>Pichia</taxon>
    </lineage>
</organism>
<comment type="similarity">
    <text evidence="2">Belongs to the PET117 family.</text>
</comment>
<evidence type="ECO:0000313" key="7">
    <source>
        <dbReference type="EMBL" id="ONH71744.1"/>
    </source>
</evidence>
<feature type="compositionally biased region" description="Basic and acidic residues" evidence="5">
    <location>
        <begin position="53"/>
        <end position="63"/>
    </location>
</feature>
<keyword evidence="6" id="KW-0472">Membrane</keyword>
<keyword evidence="3" id="KW-0809">Transit peptide</keyword>
<dbReference type="PANTHER" id="PTHR28163">
    <property type="entry name" value="PROTEIN PET117 HOMOLOG, MITOCHONDRIAL"/>
    <property type="match status" value="1"/>
</dbReference>
<evidence type="ECO:0000313" key="8">
    <source>
        <dbReference type="Proteomes" id="UP000189274"/>
    </source>
</evidence>
<comment type="subcellular location">
    <subcellularLocation>
        <location evidence="1">Mitochondrion</location>
    </subcellularLocation>
</comment>
<evidence type="ECO:0000256" key="3">
    <source>
        <dbReference type="ARBA" id="ARBA00022946"/>
    </source>
</evidence>
<dbReference type="EMBL" id="MQVM01000029">
    <property type="protein sequence ID" value="ONH71744.1"/>
    <property type="molecule type" value="Genomic_DNA"/>
</dbReference>
<protein>
    <recommendedName>
        <fullName evidence="9">Protein PET117, mitochondrial</fullName>
    </recommendedName>
</protein>
<keyword evidence="4" id="KW-0496">Mitochondrion</keyword>
<sequence>MSRASKITLALSTVFSIATIGAVYYMAEYEKDSVGSTRTAETNTEQQLQTGPIRDKERLEKRSFNQKQRANLEEYEEQKKLFTEMQKEQPLSGEVVEGIDRSK</sequence>
<comment type="caution">
    <text evidence="7">The sequence shown here is derived from an EMBL/GenBank/DDBJ whole genome shotgun (WGS) entry which is preliminary data.</text>
</comment>
<keyword evidence="6" id="KW-1133">Transmembrane helix</keyword>
<dbReference type="InterPro" id="IPR031568">
    <property type="entry name" value="Pet117"/>
</dbReference>
<dbReference type="AlphaFoldDB" id="A0A1V2LHI0"/>
<accession>A0A1V2LHI0</accession>
<evidence type="ECO:0000256" key="6">
    <source>
        <dbReference type="SAM" id="Phobius"/>
    </source>
</evidence>
<dbReference type="PANTHER" id="PTHR28163:SF1">
    <property type="entry name" value="PROTEIN PET117 HOMOLOG, MITOCHONDRIAL"/>
    <property type="match status" value="1"/>
</dbReference>